<dbReference type="GO" id="GO:0016491">
    <property type="term" value="F:oxidoreductase activity"/>
    <property type="evidence" value="ECO:0007669"/>
    <property type="project" value="InterPro"/>
</dbReference>
<feature type="domain" description="Glutamate synthase alpha subunit C-terminal" evidence="1">
    <location>
        <begin position="29"/>
        <end position="194"/>
    </location>
</feature>
<dbReference type="Gene3D" id="2.160.20.60">
    <property type="entry name" value="Glutamate synthase, alpha subunit, C-terminal domain"/>
    <property type="match status" value="1"/>
</dbReference>
<accession>A0A1E5IJ71</accession>
<evidence type="ECO:0000313" key="3">
    <source>
        <dbReference type="Proteomes" id="UP000095237"/>
    </source>
</evidence>
<dbReference type="InterPro" id="IPR036485">
    <property type="entry name" value="Glu_synth_asu_C_sf"/>
</dbReference>
<dbReference type="PANTHER" id="PTHR39673">
    <property type="entry name" value="TUNGSTEN FORMYLMETHANOFURAN DEHYDROGENASE, SUBUNIT C (FWDC)"/>
    <property type="match status" value="1"/>
</dbReference>
<organism evidence="2 3">
    <name type="scientific">Endomicrobium trichonymphae</name>
    <dbReference type="NCBI Taxonomy" id="1408204"/>
    <lineage>
        <taxon>Bacteria</taxon>
        <taxon>Pseudomonadati</taxon>
        <taxon>Elusimicrobiota</taxon>
        <taxon>Endomicrobiia</taxon>
        <taxon>Endomicrobiales</taxon>
        <taxon>Endomicrobiaceae</taxon>
        <taxon>Candidatus Endomicrobiellum</taxon>
    </lineage>
</organism>
<dbReference type="SUPFAM" id="SSF69336">
    <property type="entry name" value="Alpha subunit of glutamate synthase, C-terminal domain"/>
    <property type="match status" value="1"/>
</dbReference>
<dbReference type="PIRSF" id="PIRSF006519">
    <property type="entry name" value="GOGAT_dom3"/>
    <property type="match status" value="1"/>
</dbReference>
<dbReference type="AlphaFoldDB" id="A0A1E5IJ71"/>
<reference evidence="2 3" key="1">
    <citation type="submission" date="2015-11" db="EMBL/GenBank/DDBJ databases">
        <title>Evidence for parallel genomic evolution in an endosymbiosis of termite gut flagellates.</title>
        <authorList>
            <person name="Zheng H."/>
        </authorList>
    </citation>
    <scope>NUCLEOTIDE SEQUENCE [LARGE SCALE GENOMIC DNA]</scope>
    <source>
        <strain evidence="2 3">CET450</strain>
    </source>
</reference>
<dbReference type="Pfam" id="PF01493">
    <property type="entry name" value="GXGXG"/>
    <property type="match status" value="1"/>
</dbReference>
<gene>
    <name evidence="2" type="ORF">ATZ36_00770</name>
</gene>
<keyword evidence="3" id="KW-1185">Reference proteome</keyword>
<dbReference type="InterPro" id="IPR002489">
    <property type="entry name" value="Glu_synth_asu_C"/>
</dbReference>
<dbReference type="PANTHER" id="PTHR39673:SF5">
    <property type="entry name" value="TUNGSTEN-CONTAINING FORMYLMETHANOFURAN DEHYDROGENASE 2 SUBUNIT C"/>
    <property type="match status" value="1"/>
</dbReference>
<name>A0A1E5IJ71_ENDTX</name>
<evidence type="ECO:0000259" key="1">
    <source>
        <dbReference type="Pfam" id="PF01493"/>
    </source>
</evidence>
<proteinExistence type="predicted"/>
<comment type="caution">
    <text evidence="2">The sequence shown here is derived from an EMBL/GenBank/DDBJ whole genome shotgun (WGS) entry which is preliminary data.</text>
</comment>
<sequence>MKTIDALNVYYRDLNASIDDTVKIDKSITLKNVFGQRYIGRGLSEKVKLKIYGTPGNDMAAYMDGAELEVFGNGQDAVGNTMNYGRIIVHGSCGDTLGYAMRGGKIYVEGNVGYRVGIHMKEYKEMKPIIVAGGKAGEFLGEYMAGGAIILLGLNLSKDEDITGKFCGTGMHGGVIYLNGSEDKCKFGKEAVKVDVTGEDILFLKKHIDFYAKTFKKDLTHLKIESFSKYAAVNKNPYSNMYCTY</sequence>
<dbReference type="InterPro" id="IPR012061">
    <property type="entry name" value="Glu_synth_lsu_3"/>
</dbReference>
<dbReference type="Proteomes" id="UP000095237">
    <property type="component" value="Unassembled WGS sequence"/>
</dbReference>
<evidence type="ECO:0000313" key="2">
    <source>
        <dbReference type="EMBL" id="OEG70552.1"/>
    </source>
</evidence>
<dbReference type="EMBL" id="LNVX01000314">
    <property type="protein sequence ID" value="OEG70552.1"/>
    <property type="molecule type" value="Genomic_DNA"/>
</dbReference>
<protein>
    <recommendedName>
        <fullName evidence="1">Glutamate synthase alpha subunit C-terminal domain-containing protein</fullName>
    </recommendedName>
</protein>